<feature type="domain" description="PAS" evidence="8">
    <location>
        <begin position="919"/>
        <end position="992"/>
    </location>
</feature>
<dbReference type="CDD" id="cd16922">
    <property type="entry name" value="HATPase_EvgS-ArcB-TorS-like"/>
    <property type="match status" value="1"/>
</dbReference>
<dbReference type="Pfam" id="PF02518">
    <property type="entry name" value="HATPase_c"/>
    <property type="match status" value="1"/>
</dbReference>
<feature type="domain" description="PAC" evidence="9">
    <location>
        <begin position="746"/>
        <end position="798"/>
    </location>
</feature>
<dbReference type="InterPro" id="IPR036097">
    <property type="entry name" value="HisK_dim/P_sf"/>
</dbReference>
<dbReference type="InterPro" id="IPR011006">
    <property type="entry name" value="CheY-like_superfamily"/>
</dbReference>
<feature type="domain" description="PAC" evidence="9">
    <location>
        <begin position="993"/>
        <end position="1045"/>
    </location>
</feature>
<dbReference type="SMART" id="SM00091">
    <property type="entry name" value="PAS"/>
    <property type="match status" value="5"/>
</dbReference>
<dbReference type="SUPFAM" id="SSF55874">
    <property type="entry name" value="ATPase domain of HSP90 chaperone/DNA topoisomerase II/histidine kinase"/>
    <property type="match status" value="1"/>
</dbReference>
<comment type="caution">
    <text evidence="10">The sequence shown here is derived from an EMBL/GenBank/DDBJ whole genome shotgun (WGS) entry which is preliminary data.</text>
</comment>
<dbReference type="CDD" id="cd00082">
    <property type="entry name" value="HisKA"/>
    <property type="match status" value="1"/>
</dbReference>
<dbReference type="SMART" id="SM00086">
    <property type="entry name" value="PAC"/>
    <property type="match status" value="6"/>
</dbReference>
<dbReference type="PROSITE" id="PS50113">
    <property type="entry name" value="PAC"/>
    <property type="match status" value="2"/>
</dbReference>
<sequence length="1433" mass="164421">MISFQQFDISDFLNELDEPVMLLDAEEILYFNTFFLKHYQPLNENWKSYFSSPEIGKELDHFFQTGKKTEAKFSSRLLAKGGGDQSIEWSFYSLPSSYTSHFLIAKGLAKPERSDGQQDQILNSSRRADFMQSILNNSYDLIAILDEKGKYKFISDSVSEKLGFPPESILGNSYLDWIEKGSIEMVKGSFEEVLKSKDKEVPIDFWVRLPSGKRVYLESFAKNLLDHPDIQGIMFSSRDITEFIETERSLTRRFDIENLINQISSQMISANLTDLEEQLDLSLEKFGQFFNAQQAEVVIINKETKELEIISSWTSSTENKSITAGPRYFSLLNSVKADLENGKVKLSALPSTSSKRGVKDQVEIIFIPLLSEEKLLGLVQFEIENPSFPILEKEIQVLRQLGDIIAGAYLGNLILRKLERNENLLASTEVLSKSGSWRYSAFRDKFFFSAGFSQLLEIGDKSQYVDAAFLLYKIDKPFRERFIQDLKKASAQLTQCSGEFTITKAGSSVRYFHYEIVGKKEYLSQGLEVYGFCSDITQKRISDNNLRLQSQILAQVVDPIMVVNEDLEVIYLNEAAIQLCCPETSRSFKGRIEDLIDFGWDSGERLIDFIKNLNVGEVWKTERHLATVHTSRSPFEVSARAIHAESEEKIGYSLIFRNLEEKYKSEQIAQRARLIVENSPAVLFRVNPSKNYKIKYISQNISRFGYNAEELIEQGVSFLDLIYPEDLETLLAKANVVKGDMQGLAFSGEYRIVKPDGSLVWVEDRTSEVYDELGKVYLHEGLFQDISDRKNFEMVQEQRDRQYRMLASNIPDTNIFLLDKNRRYILAEGTNFEKWGLKKEDFEGKYLKDFQLTEYEQVNEILNRVYENQEIVESEFFLKDRYYQRIIRPIVENGQVEFALSIVRDIHSEYQAKVNLKQSEEKYRRLVEESTEIIFSLSEAYLLHYVSPNVKQFLGYDSEEVIGRSIFEFIHLDDLDVFQKMISETQDFLAKNQFLEFRLRHKNGEYRVFNSNGKLIEDKQGIHRYYTGVARDISKLKEAQKELLIAKEKAELASQAKSQFLSVMSHEIRTPMNAVIGLAHFLMEEDPRPDQLENLKTLQFSAENLMALINDILDYNKIDSGKVELEKAPFEIRNMVHRIVHSHSFLANDKGLKIYCEVDESIPQVIYGDALRLGQVMNNLVSNAIKFTEKGFVRIQISREFVQGNLTEIKFSFEDTGIGIPKEKVKTIFEAFTQASSSTSRKYGGTGLGLAIVKRLVELFGGEIEVHARSGGGSIFEFTLPFEFDDEKAKSMEKTLIQNQRSLHNASILVAEDNSVNQILIRKFLTKWNTGSWVIASDGKEALEAYEKGDFDLVLLDLQMPELDGFEVANTIRGLNDERKSKVPILALTAASINEIKDELAAAGFNDFIPKPFSPEGLYDKIFKYLNTKESIE</sequence>
<dbReference type="InterPro" id="IPR000700">
    <property type="entry name" value="PAS-assoc_C"/>
</dbReference>
<dbReference type="InterPro" id="IPR013656">
    <property type="entry name" value="PAS_4"/>
</dbReference>
<feature type="domain" description="PAS" evidence="8">
    <location>
        <begin position="127"/>
        <end position="197"/>
    </location>
</feature>
<feature type="domain" description="PAS" evidence="8">
    <location>
        <begin position="704"/>
        <end position="730"/>
    </location>
</feature>
<dbReference type="PANTHER" id="PTHR45339:SF1">
    <property type="entry name" value="HYBRID SIGNAL TRANSDUCTION HISTIDINE KINASE J"/>
    <property type="match status" value="1"/>
</dbReference>
<evidence type="ECO:0000256" key="5">
    <source>
        <dbReference type="PROSITE-ProRule" id="PRU00169"/>
    </source>
</evidence>
<dbReference type="SMART" id="SM00448">
    <property type="entry name" value="REC"/>
    <property type="match status" value="1"/>
</dbReference>
<dbReference type="Gene3D" id="1.10.287.130">
    <property type="match status" value="1"/>
</dbReference>
<dbReference type="SUPFAM" id="SSF47384">
    <property type="entry name" value="Homodimeric domain of signal transducing histidine kinase"/>
    <property type="match status" value="1"/>
</dbReference>
<dbReference type="SMART" id="SM00387">
    <property type="entry name" value="HATPase_c"/>
    <property type="match status" value="1"/>
</dbReference>
<dbReference type="PRINTS" id="PR00344">
    <property type="entry name" value="BCTRLSENSOR"/>
</dbReference>
<dbReference type="InterPro" id="IPR001789">
    <property type="entry name" value="Sig_transdc_resp-reg_receiver"/>
</dbReference>
<dbReference type="Pfam" id="PF00512">
    <property type="entry name" value="HisKA"/>
    <property type="match status" value="1"/>
</dbReference>
<dbReference type="Gene3D" id="3.30.450.40">
    <property type="match status" value="1"/>
</dbReference>
<dbReference type="CDD" id="cd17546">
    <property type="entry name" value="REC_hyHK_CKI1_RcsC-like"/>
    <property type="match status" value="1"/>
</dbReference>
<dbReference type="Gene3D" id="3.30.565.10">
    <property type="entry name" value="Histidine kinase-like ATPase, C-terminal domain"/>
    <property type="match status" value="1"/>
</dbReference>
<dbReference type="Gene3D" id="3.40.50.2300">
    <property type="match status" value="1"/>
</dbReference>
<comment type="catalytic activity">
    <reaction evidence="1">
        <text>ATP + protein L-histidine = ADP + protein N-phospho-L-histidine.</text>
        <dbReference type="EC" id="2.7.13.3"/>
    </reaction>
</comment>
<evidence type="ECO:0000259" key="7">
    <source>
        <dbReference type="PROSITE" id="PS50110"/>
    </source>
</evidence>
<evidence type="ECO:0000313" key="11">
    <source>
        <dbReference type="Proteomes" id="UP001307705"/>
    </source>
</evidence>
<keyword evidence="4" id="KW-0902">Two-component regulatory system</keyword>
<feature type="domain" description="Response regulatory" evidence="7">
    <location>
        <begin position="1307"/>
        <end position="1426"/>
    </location>
</feature>
<dbReference type="Pfam" id="PF08447">
    <property type="entry name" value="PAS_3"/>
    <property type="match status" value="2"/>
</dbReference>
<evidence type="ECO:0000256" key="4">
    <source>
        <dbReference type="ARBA" id="ARBA00023012"/>
    </source>
</evidence>
<protein>
    <recommendedName>
        <fullName evidence="2">histidine kinase</fullName>
        <ecNumber evidence="2">2.7.13.3</ecNumber>
    </recommendedName>
</protein>
<dbReference type="SUPFAM" id="SSF52172">
    <property type="entry name" value="CheY-like"/>
    <property type="match status" value="1"/>
</dbReference>
<evidence type="ECO:0000256" key="3">
    <source>
        <dbReference type="ARBA" id="ARBA00022553"/>
    </source>
</evidence>
<evidence type="ECO:0000259" key="8">
    <source>
        <dbReference type="PROSITE" id="PS50112"/>
    </source>
</evidence>
<dbReference type="RefSeq" id="WP_338227537.1">
    <property type="nucleotide sequence ID" value="NZ_BTPE01000003.1"/>
</dbReference>
<dbReference type="InterPro" id="IPR029016">
    <property type="entry name" value="GAF-like_dom_sf"/>
</dbReference>
<dbReference type="PROSITE" id="PS50110">
    <property type="entry name" value="RESPONSE_REGULATORY"/>
    <property type="match status" value="1"/>
</dbReference>
<dbReference type="InterPro" id="IPR036890">
    <property type="entry name" value="HATPase_C_sf"/>
</dbReference>
<dbReference type="Pfam" id="PF08448">
    <property type="entry name" value="PAS_4"/>
    <property type="match status" value="1"/>
</dbReference>
<evidence type="ECO:0000259" key="9">
    <source>
        <dbReference type="PROSITE" id="PS50113"/>
    </source>
</evidence>
<evidence type="ECO:0000256" key="2">
    <source>
        <dbReference type="ARBA" id="ARBA00012438"/>
    </source>
</evidence>
<gene>
    <name evidence="10" type="ORF">Ataiwa_10030</name>
</gene>
<dbReference type="InterPro" id="IPR001610">
    <property type="entry name" value="PAC"/>
</dbReference>
<keyword evidence="11" id="KW-1185">Reference proteome</keyword>
<dbReference type="EC" id="2.7.13.3" evidence="2"/>
<organism evidence="10 11">
    <name type="scientific">Algoriphagus taiwanensis</name>
    <dbReference type="NCBI Taxonomy" id="1445656"/>
    <lineage>
        <taxon>Bacteria</taxon>
        <taxon>Pseudomonadati</taxon>
        <taxon>Bacteroidota</taxon>
        <taxon>Cytophagia</taxon>
        <taxon>Cytophagales</taxon>
        <taxon>Cyclobacteriaceae</taxon>
        <taxon>Algoriphagus</taxon>
    </lineage>
</organism>
<dbReference type="InterPro" id="IPR005467">
    <property type="entry name" value="His_kinase_dom"/>
</dbReference>
<dbReference type="PANTHER" id="PTHR45339">
    <property type="entry name" value="HYBRID SIGNAL TRANSDUCTION HISTIDINE KINASE J"/>
    <property type="match status" value="1"/>
</dbReference>
<dbReference type="InterPro" id="IPR013655">
    <property type="entry name" value="PAS_fold_3"/>
</dbReference>
<dbReference type="NCBIfam" id="TIGR00229">
    <property type="entry name" value="sensory_box"/>
    <property type="match status" value="3"/>
</dbReference>
<dbReference type="EMBL" id="BTPE01000003">
    <property type="protein sequence ID" value="GMQ32731.1"/>
    <property type="molecule type" value="Genomic_DNA"/>
</dbReference>
<reference evidence="10 11" key="1">
    <citation type="submission" date="2023-08" db="EMBL/GenBank/DDBJ databases">
        <title>Draft genome sequence of Algoriphagus taiwanensis.</title>
        <authorList>
            <person name="Takatani N."/>
            <person name="Hosokawa M."/>
            <person name="Sawabe T."/>
        </authorList>
    </citation>
    <scope>NUCLEOTIDE SEQUENCE [LARGE SCALE GENOMIC DNA]</scope>
    <source>
        <strain evidence="10 11">JCM 19755</strain>
    </source>
</reference>
<dbReference type="InterPro" id="IPR003661">
    <property type="entry name" value="HisK_dim/P_dom"/>
</dbReference>
<accession>A0ABQ6PYM5</accession>
<dbReference type="Pfam" id="PF00072">
    <property type="entry name" value="Response_reg"/>
    <property type="match status" value="1"/>
</dbReference>
<dbReference type="SUPFAM" id="SSF55785">
    <property type="entry name" value="PYP-like sensor domain (PAS domain)"/>
    <property type="match status" value="4"/>
</dbReference>
<dbReference type="InterPro" id="IPR000014">
    <property type="entry name" value="PAS"/>
</dbReference>
<dbReference type="SMART" id="SM00388">
    <property type="entry name" value="HisKA"/>
    <property type="match status" value="1"/>
</dbReference>
<proteinExistence type="predicted"/>
<evidence type="ECO:0000256" key="1">
    <source>
        <dbReference type="ARBA" id="ARBA00000085"/>
    </source>
</evidence>
<dbReference type="Pfam" id="PF13426">
    <property type="entry name" value="PAS_9"/>
    <property type="match status" value="2"/>
</dbReference>
<keyword evidence="3 5" id="KW-0597">Phosphoprotein</keyword>
<name>A0ABQ6PYM5_9BACT</name>
<evidence type="ECO:0000313" key="10">
    <source>
        <dbReference type="EMBL" id="GMQ32731.1"/>
    </source>
</evidence>
<feature type="modified residue" description="4-aspartylphosphate" evidence="5">
    <location>
        <position position="1357"/>
    </location>
</feature>
<feature type="domain" description="Histidine kinase" evidence="6">
    <location>
        <begin position="1063"/>
        <end position="1284"/>
    </location>
</feature>
<dbReference type="Gene3D" id="3.30.450.20">
    <property type="entry name" value="PAS domain"/>
    <property type="match status" value="5"/>
</dbReference>
<evidence type="ECO:0000259" key="6">
    <source>
        <dbReference type="PROSITE" id="PS50109"/>
    </source>
</evidence>
<dbReference type="PROSITE" id="PS50112">
    <property type="entry name" value="PAS"/>
    <property type="match status" value="3"/>
</dbReference>
<dbReference type="CDD" id="cd00130">
    <property type="entry name" value="PAS"/>
    <property type="match status" value="3"/>
</dbReference>
<dbReference type="Proteomes" id="UP001307705">
    <property type="component" value="Unassembled WGS sequence"/>
</dbReference>
<dbReference type="PROSITE" id="PS50109">
    <property type="entry name" value="HIS_KIN"/>
    <property type="match status" value="1"/>
</dbReference>
<dbReference type="InterPro" id="IPR035965">
    <property type="entry name" value="PAS-like_dom_sf"/>
</dbReference>
<dbReference type="InterPro" id="IPR003594">
    <property type="entry name" value="HATPase_dom"/>
</dbReference>
<dbReference type="InterPro" id="IPR004358">
    <property type="entry name" value="Sig_transdc_His_kin-like_C"/>
</dbReference>